<comment type="function">
    <text evidence="9">Plays an essential role in type IV pili and type II pseudopili formation by proteolytically removing the leader sequence from substrate proteins and subsequently monomethylating the alpha-amino group of the newly exposed N-terminal phenylalanine.</text>
</comment>
<name>A0A369KX26_9BACT</name>
<dbReference type="InterPro" id="IPR010627">
    <property type="entry name" value="Prepilin_pept_A24_N"/>
</dbReference>
<feature type="transmembrane region" description="Helical" evidence="10">
    <location>
        <begin position="155"/>
        <end position="174"/>
    </location>
</feature>
<keyword evidence="5 9" id="KW-0812">Transmembrane</keyword>
<dbReference type="PANTHER" id="PTHR30487:SF0">
    <property type="entry name" value="PREPILIN LEADER PEPTIDASE_N-METHYLTRANSFERASE-RELATED"/>
    <property type="match status" value="1"/>
</dbReference>
<proteinExistence type="inferred from homology"/>
<keyword evidence="4" id="KW-0997">Cell inner membrane</keyword>
<dbReference type="GO" id="GO:0008168">
    <property type="term" value="F:methyltransferase activity"/>
    <property type="evidence" value="ECO:0007669"/>
    <property type="project" value="UniProtKB-KW"/>
</dbReference>
<evidence type="ECO:0000256" key="3">
    <source>
        <dbReference type="ARBA" id="ARBA00022475"/>
    </source>
</evidence>
<evidence type="ECO:0000256" key="7">
    <source>
        <dbReference type="ARBA" id="ARBA00023136"/>
    </source>
</evidence>
<dbReference type="PANTHER" id="PTHR30487">
    <property type="entry name" value="TYPE 4 PREPILIN-LIKE PROTEINS LEADER PEPTIDE-PROCESSING ENZYME"/>
    <property type="match status" value="1"/>
</dbReference>
<dbReference type="EC" id="3.4.23.43" evidence="9"/>
<evidence type="ECO:0000256" key="8">
    <source>
        <dbReference type="RuleBase" id="RU003793"/>
    </source>
</evidence>
<evidence type="ECO:0000256" key="2">
    <source>
        <dbReference type="ARBA" id="ARBA00005801"/>
    </source>
</evidence>
<gene>
    <name evidence="13" type="ORF">DCC88_00745</name>
</gene>
<dbReference type="AlphaFoldDB" id="A0A369KX26"/>
<evidence type="ECO:0000256" key="6">
    <source>
        <dbReference type="ARBA" id="ARBA00022989"/>
    </source>
</evidence>
<keyword evidence="3" id="KW-1003">Cell membrane</keyword>
<comment type="caution">
    <text evidence="13">The sequence shown here is derived from an EMBL/GenBank/DDBJ whole genome shotgun (WGS) entry which is preliminary data.</text>
</comment>
<keyword evidence="9" id="KW-0645">Protease</keyword>
<accession>A0A369KX26</accession>
<keyword evidence="9" id="KW-0489">Methyltransferase</keyword>
<protein>
    <recommendedName>
        <fullName evidence="9">Prepilin leader peptidase/N-methyltransferase</fullName>
        <ecNumber evidence="9">2.1.1.-</ecNumber>
        <ecNumber evidence="9">3.4.23.43</ecNumber>
    </recommendedName>
</protein>
<dbReference type="GO" id="GO:0005886">
    <property type="term" value="C:plasma membrane"/>
    <property type="evidence" value="ECO:0007669"/>
    <property type="project" value="UniProtKB-SubCell"/>
</dbReference>
<keyword evidence="9" id="KW-0378">Hydrolase</keyword>
<comment type="catalytic activity">
    <reaction evidence="9">
        <text>Typically cleaves a -Gly-|-Phe- bond to release an N-terminal, basic peptide of 5-8 residues from type IV prepilin, and then N-methylates the new N-terminal amino group, the methyl donor being S-adenosyl-L-methionine.</text>
        <dbReference type="EC" id="3.4.23.43"/>
    </reaction>
</comment>
<evidence type="ECO:0000256" key="5">
    <source>
        <dbReference type="ARBA" id="ARBA00022692"/>
    </source>
</evidence>
<feature type="transmembrane region" description="Helical" evidence="10">
    <location>
        <begin position="12"/>
        <end position="34"/>
    </location>
</feature>
<dbReference type="GO" id="GO:0032259">
    <property type="term" value="P:methylation"/>
    <property type="evidence" value="ECO:0007669"/>
    <property type="project" value="UniProtKB-KW"/>
</dbReference>
<feature type="transmembrane region" description="Helical" evidence="10">
    <location>
        <begin position="263"/>
        <end position="285"/>
    </location>
</feature>
<dbReference type="EC" id="2.1.1.-" evidence="9"/>
<evidence type="ECO:0000256" key="10">
    <source>
        <dbReference type="SAM" id="Phobius"/>
    </source>
</evidence>
<comment type="similarity">
    <text evidence="2 8">Belongs to the peptidase A24 family.</text>
</comment>
<keyword evidence="14" id="KW-1185">Reference proteome</keyword>
<evidence type="ECO:0000259" key="12">
    <source>
        <dbReference type="Pfam" id="PF06750"/>
    </source>
</evidence>
<feature type="domain" description="Prepilin type IV endopeptidase peptidase" evidence="11">
    <location>
        <begin position="140"/>
        <end position="246"/>
    </location>
</feature>
<dbReference type="Gene3D" id="1.20.120.1220">
    <property type="match status" value="1"/>
</dbReference>
<keyword evidence="9" id="KW-0808">Transferase</keyword>
<evidence type="ECO:0000256" key="1">
    <source>
        <dbReference type="ARBA" id="ARBA00004429"/>
    </source>
</evidence>
<dbReference type="EMBL" id="QOVW01000003">
    <property type="protein sequence ID" value="RDB37265.1"/>
    <property type="molecule type" value="Genomic_DNA"/>
</dbReference>
<dbReference type="InterPro" id="IPR000045">
    <property type="entry name" value="Prepilin_IV_endopep_pep"/>
</dbReference>
<dbReference type="GO" id="GO:0004190">
    <property type="term" value="F:aspartic-type endopeptidase activity"/>
    <property type="evidence" value="ECO:0007669"/>
    <property type="project" value="UniProtKB-EC"/>
</dbReference>
<feature type="transmembrane region" description="Helical" evidence="10">
    <location>
        <begin position="180"/>
        <end position="204"/>
    </location>
</feature>
<sequence length="286" mass="31541">MSVELNTLNIIIGIFIFAFGVSIGSFLNVVAYRVPQKISLVSPRSFCTHCKKNIPNIDLIPIIGFFLSKGKCSNCKTKISYQYPFVELLTGILTLFVFFKFLTPLDLINIIPYFNYDNSIQFGKFHFTNFVPFFTSLWIIYTGIALSIIDIKQRILPDFITIPGTIIGFIIGSLNPELGWLESLIGIVAGAGGLYGISSLYKLIRNKDGMGMGDVKYLGFLGAVLGWKGIVFTLFYASITGAIVGIIWGIITKKGLKEAIPFGPFLGFGAFLVSTFGVEIAHYLFG</sequence>
<reference evidence="13" key="1">
    <citation type="submission" date="2018-04" db="EMBL/GenBank/DDBJ databases">
        <title>Draft genome sequence of the Candidatus Spirobacillus cienkowskii, a pathogen of freshwater Daphnia species, reconstructed from hemolymph metagenomic reads.</title>
        <authorList>
            <person name="Bresciani L."/>
            <person name="Lemos L.N."/>
            <person name="Wale N."/>
            <person name="Lin J.Y."/>
            <person name="Fernandes G.R."/>
            <person name="Duffy M.A."/>
            <person name="Rodrigues J.M."/>
        </authorList>
    </citation>
    <scope>NUCLEOTIDE SEQUENCE [LARGE SCALE GENOMIC DNA]</scope>
    <source>
        <strain evidence="13">Binning01</strain>
    </source>
</reference>
<feature type="transmembrane region" description="Helical" evidence="10">
    <location>
        <begin position="225"/>
        <end position="251"/>
    </location>
</feature>
<keyword evidence="6 10" id="KW-1133">Transmembrane helix</keyword>
<evidence type="ECO:0000256" key="9">
    <source>
        <dbReference type="RuleBase" id="RU003794"/>
    </source>
</evidence>
<organism evidence="13 14">
    <name type="scientific">Spirobacillus cienkowskii</name>
    <dbReference type="NCBI Taxonomy" id="495820"/>
    <lineage>
        <taxon>Bacteria</taxon>
        <taxon>Pseudomonadati</taxon>
        <taxon>Bdellovibrionota</taxon>
        <taxon>Oligoflexia</taxon>
        <taxon>Silvanigrellales</taxon>
        <taxon>Spirobacillus</taxon>
    </lineage>
</organism>
<evidence type="ECO:0000259" key="11">
    <source>
        <dbReference type="Pfam" id="PF01478"/>
    </source>
</evidence>
<dbReference type="PRINTS" id="PR00864">
    <property type="entry name" value="PREPILNPTASE"/>
</dbReference>
<feature type="transmembrane region" description="Helical" evidence="10">
    <location>
        <begin position="85"/>
        <end position="105"/>
    </location>
</feature>
<evidence type="ECO:0000313" key="13">
    <source>
        <dbReference type="EMBL" id="RDB37265.1"/>
    </source>
</evidence>
<keyword evidence="7 10" id="KW-0472">Membrane</keyword>
<evidence type="ECO:0000256" key="4">
    <source>
        <dbReference type="ARBA" id="ARBA00022519"/>
    </source>
</evidence>
<dbReference type="Pfam" id="PF06750">
    <property type="entry name" value="A24_N_bact"/>
    <property type="match status" value="1"/>
</dbReference>
<evidence type="ECO:0000313" key="14">
    <source>
        <dbReference type="Proteomes" id="UP000253934"/>
    </source>
</evidence>
<dbReference type="Proteomes" id="UP000253934">
    <property type="component" value="Unassembled WGS sequence"/>
</dbReference>
<feature type="domain" description="Prepilin peptidase A24 N-terminal" evidence="12">
    <location>
        <begin position="19"/>
        <end position="101"/>
    </location>
</feature>
<dbReference type="InterPro" id="IPR014032">
    <property type="entry name" value="Peptidase_A24A_bac"/>
</dbReference>
<dbReference type="InterPro" id="IPR050882">
    <property type="entry name" value="Prepilin_peptidase/N-MTase"/>
</dbReference>
<comment type="subcellular location">
    <subcellularLocation>
        <location evidence="1">Cell inner membrane</location>
        <topology evidence="1">Multi-pass membrane protein</topology>
    </subcellularLocation>
    <subcellularLocation>
        <location evidence="9">Cell membrane</location>
        <topology evidence="9">Multi-pass membrane protein</topology>
    </subcellularLocation>
</comment>
<keyword evidence="9" id="KW-0511">Multifunctional enzyme</keyword>
<dbReference type="Pfam" id="PF01478">
    <property type="entry name" value="Peptidase_A24"/>
    <property type="match status" value="1"/>
</dbReference>
<feature type="transmembrane region" description="Helical" evidence="10">
    <location>
        <begin position="125"/>
        <end position="148"/>
    </location>
</feature>
<dbReference type="GO" id="GO:0006465">
    <property type="term" value="P:signal peptide processing"/>
    <property type="evidence" value="ECO:0007669"/>
    <property type="project" value="TreeGrafter"/>
</dbReference>